<dbReference type="AlphaFoldDB" id="A0AA88KST4"/>
<dbReference type="InterPro" id="IPR000536">
    <property type="entry name" value="Nucl_hrmn_rcpt_lig-bd"/>
</dbReference>
<feature type="domain" description="NR LBD" evidence="5">
    <location>
        <begin position="161"/>
        <end position="356"/>
    </location>
</feature>
<dbReference type="PANTHER" id="PTHR24083">
    <property type="entry name" value="NUCLEAR HORMONE RECEPTOR"/>
    <property type="match status" value="1"/>
</dbReference>
<keyword evidence="1" id="KW-0805">Transcription regulation</keyword>
<dbReference type="InterPro" id="IPR050274">
    <property type="entry name" value="Nuclear_hormone_rcpt_NR2"/>
</dbReference>
<organism evidence="6 7">
    <name type="scientific">Artemia franciscana</name>
    <name type="common">Brine shrimp</name>
    <name type="synonym">Artemia sanfranciscana</name>
    <dbReference type="NCBI Taxonomy" id="6661"/>
    <lineage>
        <taxon>Eukaryota</taxon>
        <taxon>Metazoa</taxon>
        <taxon>Ecdysozoa</taxon>
        <taxon>Arthropoda</taxon>
        <taxon>Crustacea</taxon>
        <taxon>Branchiopoda</taxon>
        <taxon>Anostraca</taxon>
        <taxon>Artemiidae</taxon>
        <taxon>Artemia</taxon>
    </lineage>
</organism>
<keyword evidence="7" id="KW-1185">Reference proteome</keyword>
<feature type="non-terminal residue" evidence="6">
    <location>
        <position position="356"/>
    </location>
</feature>
<dbReference type="Gene3D" id="1.10.565.10">
    <property type="entry name" value="Retinoid X Receptor"/>
    <property type="match status" value="1"/>
</dbReference>
<keyword evidence="2" id="KW-0804">Transcription</keyword>
<sequence length="356" mass="39830">NANGTSLFVRTDLTGGGALMNDTHQITDSSFPNGRLHTLQNMPTYLNSMNDGGVMDSSFPNGRLHTLQNMPTYLNSMNDGGVMDSSFPNGRLHTLQNMPTYLNSMNDGGVMEESLKGEVDDTDGECNNSRSNGGTPPTCDEHLTKAFVCVSRGLNNLSVDPTEEIDESFLPILPDSAVAFPLSAPERLNVNPTIQHICESASRLLFLTVYWIKSVPMFSSLSEDVQVALLRNSWAEMFILAMAQRQEELSVHGSLMTLLGHLQTLPNLEFPERIKELSKEIVKIYDIVANCVKLELDDSDYGYLKLVVLLNPVLLECVQFGMSFPLFYGWILWKQCRCWVNVEFYLLICLQGRPWE</sequence>
<gene>
    <name evidence="6" type="ORF">QYM36_020062</name>
</gene>
<dbReference type="EMBL" id="JAVRJZ010006359">
    <property type="protein sequence ID" value="KAK2701274.1"/>
    <property type="molecule type" value="Genomic_DNA"/>
</dbReference>
<dbReference type="InterPro" id="IPR001723">
    <property type="entry name" value="Nuclear_hrmn_rcpt"/>
</dbReference>
<dbReference type="InterPro" id="IPR035500">
    <property type="entry name" value="NHR-like_dom_sf"/>
</dbReference>
<dbReference type="Pfam" id="PF00104">
    <property type="entry name" value="Hormone_recep"/>
    <property type="match status" value="1"/>
</dbReference>
<reference evidence="6" key="1">
    <citation type="submission" date="2023-07" db="EMBL/GenBank/DDBJ databases">
        <title>Chromosome-level genome assembly of Artemia franciscana.</title>
        <authorList>
            <person name="Jo E."/>
        </authorList>
    </citation>
    <scope>NUCLEOTIDE SEQUENCE</scope>
    <source>
        <tissue evidence="6">Whole body</tissue>
    </source>
</reference>
<feature type="compositionally biased region" description="Polar residues" evidence="4">
    <location>
        <begin position="125"/>
        <end position="135"/>
    </location>
</feature>
<comment type="caution">
    <text evidence="6">The sequence shown here is derived from an EMBL/GenBank/DDBJ whole genome shotgun (WGS) entry which is preliminary data.</text>
</comment>
<dbReference type="EMBL" id="JAVRJZ010006359">
    <property type="protein sequence ID" value="KAK2701276.1"/>
    <property type="molecule type" value="Genomic_DNA"/>
</dbReference>
<evidence type="ECO:0000259" key="5">
    <source>
        <dbReference type="PROSITE" id="PS51843"/>
    </source>
</evidence>
<dbReference type="Proteomes" id="UP001187531">
    <property type="component" value="Unassembled WGS sequence"/>
</dbReference>
<evidence type="ECO:0000256" key="1">
    <source>
        <dbReference type="ARBA" id="ARBA00023015"/>
    </source>
</evidence>
<evidence type="ECO:0000313" key="6">
    <source>
        <dbReference type="EMBL" id="KAK2701276.1"/>
    </source>
</evidence>
<accession>A0AA88KST4</accession>
<dbReference type="PROSITE" id="PS51843">
    <property type="entry name" value="NR_LBD"/>
    <property type="match status" value="1"/>
</dbReference>
<evidence type="ECO:0000313" key="7">
    <source>
        <dbReference type="Proteomes" id="UP001187531"/>
    </source>
</evidence>
<keyword evidence="3" id="KW-0675">Receptor</keyword>
<evidence type="ECO:0000256" key="3">
    <source>
        <dbReference type="ARBA" id="ARBA00023170"/>
    </source>
</evidence>
<dbReference type="PRINTS" id="PR00398">
    <property type="entry name" value="STRDHORMONER"/>
</dbReference>
<name>A0AA88KST4_ARTSF</name>
<protein>
    <recommendedName>
        <fullName evidence="5">NR LBD domain-containing protein</fullName>
    </recommendedName>
</protein>
<evidence type="ECO:0000256" key="2">
    <source>
        <dbReference type="ARBA" id="ARBA00023163"/>
    </source>
</evidence>
<proteinExistence type="predicted"/>
<evidence type="ECO:0000256" key="4">
    <source>
        <dbReference type="SAM" id="MobiDB-lite"/>
    </source>
</evidence>
<dbReference type="SUPFAM" id="SSF48508">
    <property type="entry name" value="Nuclear receptor ligand-binding domain"/>
    <property type="match status" value="1"/>
</dbReference>
<feature type="region of interest" description="Disordered" evidence="4">
    <location>
        <begin position="118"/>
        <end position="137"/>
    </location>
</feature>